<evidence type="ECO:0000256" key="1">
    <source>
        <dbReference type="SAM" id="SignalP"/>
    </source>
</evidence>
<keyword evidence="1" id="KW-0732">Signal</keyword>
<feature type="signal peptide" evidence="1">
    <location>
        <begin position="1"/>
        <end position="31"/>
    </location>
</feature>
<protein>
    <submittedName>
        <fullName evidence="2">Acyloxyacyl hydrolase</fullName>
    </submittedName>
</protein>
<dbReference type="EMBL" id="WESC01000016">
    <property type="protein sequence ID" value="KAB7738791.1"/>
    <property type="molecule type" value="Genomic_DNA"/>
</dbReference>
<dbReference type="AlphaFoldDB" id="A0A6N6VIT4"/>
<evidence type="ECO:0000313" key="2">
    <source>
        <dbReference type="EMBL" id="KAB7738791.1"/>
    </source>
</evidence>
<dbReference type="Proteomes" id="UP000468901">
    <property type="component" value="Unassembled WGS sequence"/>
</dbReference>
<organism evidence="2 3">
    <name type="scientific">Parvibaculum sedimenti</name>
    <dbReference type="NCBI Taxonomy" id="2608632"/>
    <lineage>
        <taxon>Bacteria</taxon>
        <taxon>Pseudomonadati</taxon>
        <taxon>Pseudomonadota</taxon>
        <taxon>Alphaproteobacteria</taxon>
        <taxon>Hyphomicrobiales</taxon>
        <taxon>Parvibaculaceae</taxon>
        <taxon>Parvibaculum</taxon>
    </lineage>
</organism>
<accession>A0A6N6VIT4</accession>
<feature type="chain" id="PRO_5026906051" evidence="1">
    <location>
        <begin position="32"/>
        <end position="187"/>
    </location>
</feature>
<dbReference type="Gene3D" id="2.40.160.20">
    <property type="match status" value="1"/>
</dbReference>
<reference evidence="2 3" key="1">
    <citation type="submission" date="2019-09" db="EMBL/GenBank/DDBJ databases">
        <title>Parvibaculum sedimenti sp. nov., isolated from sediment.</title>
        <authorList>
            <person name="Wang Y."/>
        </authorList>
    </citation>
    <scope>NUCLEOTIDE SEQUENCE [LARGE SCALE GENOMIC DNA]</scope>
    <source>
        <strain evidence="2 3">HXT-9</strain>
    </source>
</reference>
<sequence length="187" mass="20274">MMKGNIVLKSKLLTAAAAATAVVALSAPALASDWVDELRVGVYDHNTDLFATRHETSNPDINAEVLFKTPDFLEWAWAPRPIIGANINTGNGTSIAYAGLAWDYDFTKALFVEGTFGGAIHNGETEHETSTKLNLGCRAMFHESASLGYRFDEHSSLMLTIDHMSNASLCDANPGLTDVGVRYGFKF</sequence>
<comment type="caution">
    <text evidence="2">The sequence shown here is derived from an EMBL/GenBank/DDBJ whole genome shotgun (WGS) entry which is preliminary data.</text>
</comment>
<dbReference type="GO" id="GO:0016787">
    <property type="term" value="F:hydrolase activity"/>
    <property type="evidence" value="ECO:0007669"/>
    <property type="project" value="UniProtKB-KW"/>
</dbReference>
<keyword evidence="2" id="KW-0378">Hydrolase</keyword>
<gene>
    <name evidence="2" type="ORF">F2P47_15230</name>
</gene>
<name>A0A6N6VIT4_9HYPH</name>
<proteinExistence type="predicted"/>
<keyword evidence="3" id="KW-1185">Reference proteome</keyword>
<evidence type="ECO:0000313" key="3">
    <source>
        <dbReference type="Proteomes" id="UP000468901"/>
    </source>
</evidence>
<dbReference type="InterPro" id="IPR018550">
    <property type="entry name" value="Lipid-A_deacylase-rel"/>
</dbReference>
<dbReference type="Pfam" id="PF09411">
    <property type="entry name" value="PagL"/>
    <property type="match status" value="1"/>
</dbReference>